<accession>A0A8B6BWF2</accession>
<feature type="compositionally biased region" description="Low complexity" evidence="1">
    <location>
        <begin position="56"/>
        <end position="66"/>
    </location>
</feature>
<organism evidence="2 3">
    <name type="scientific">Mytilus galloprovincialis</name>
    <name type="common">Mediterranean mussel</name>
    <dbReference type="NCBI Taxonomy" id="29158"/>
    <lineage>
        <taxon>Eukaryota</taxon>
        <taxon>Metazoa</taxon>
        <taxon>Spiralia</taxon>
        <taxon>Lophotrochozoa</taxon>
        <taxon>Mollusca</taxon>
        <taxon>Bivalvia</taxon>
        <taxon>Autobranchia</taxon>
        <taxon>Pteriomorphia</taxon>
        <taxon>Mytilida</taxon>
        <taxon>Mytiloidea</taxon>
        <taxon>Mytilidae</taxon>
        <taxon>Mytilinae</taxon>
        <taxon>Mytilus</taxon>
    </lineage>
</organism>
<name>A0A8B6BWF2_MYTGA</name>
<evidence type="ECO:0000256" key="1">
    <source>
        <dbReference type="SAM" id="MobiDB-lite"/>
    </source>
</evidence>
<feature type="compositionally biased region" description="Polar residues" evidence="1">
    <location>
        <begin position="38"/>
        <end position="55"/>
    </location>
</feature>
<evidence type="ECO:0000313" key="2">
    <source>
        <dbReference type="EMBL" id="VDH96856.1"/>
    </source>
</evidence>
<evidence type="ECO:0000313" key="3">
    <source>
        <dbReference type="Proteomes" id="UP000596742"/>
    </source>
</evidence>
<reference evidence="2" key="1">
    <citation type="submission" date="2018-11" db="EMBL/GenBank/DDBJ databases">
        <authorList>
            <person name="Alioto T."/>
            <person name="Alioto T."/>
        </authorList>
    </citation>
    <scope>NUCLEOTIDE SEQUENCE</scope>
</reference>
<dbReference type="Proteomes" id="UP000596742">
    <property type="component" value="Unassembled WGS sequence"/>
</dbReference>
<dbReference type="EMBL" id="UYJE01000826">
    <property type="protein sequence ID" value="VDH96856.1"/>
    <property type="molecule type" value="Genomic_DNA"/>
</dbReference>
<protein>
    <submittedName>
        <fullName evidence="2">Uncharacterized protein</fullName>
    </submittedName>
</protein>
<dbReference type="AlphaFoldDB" id="A0A8B6BWF2"/>
<sequence length="785" mass="91055">MAHPSTNHMDTSGLHDRVQHLKQHNYPQYGPPIRQFPVSHSETQTRQPRTHLNNFQQQSHSQSSQKKPSHLPNNSHIMDSHSQHKRTHHQTNQDRHITHQKSEKLCTTKQFPPRDRLGKSGQPIVGLSTTCRPALLPTPSTGDRTSLQLLSDSIDLYTNANHDETVCHSSINITSQDSSVSPSLDVNNSNEPSSYSNAQTNSKGNTKGNFAHPFRQTCLLKHPQDQRIDYILSNRNNLSKKYSILEKSYANTSAHCAVILQTNISIPLLIRDTNQKKITKTKVLWERRDEEKYREIILNELLQKDLPTLDIDETNRDNLQIMLNVSERYSNQHHYKIHPTKTKIVTCGKVTIADRTLYDTLVTVSKEATHLDSSWTRIIVTRKMTTKKRMNGIRKFTYWKKYGVKRFPYRGKRKYTPLVYQADDGGIVISNDVFGLTIRQFERMYKDCLDRRKTHESWIMNLRYPDKASNEYLEYLDKCTDCNKEHLSWTENDSIENHLVNHLIRTIGTEIDIRKRQILFILNDKIFNARENNINNITKISSGSLAEGLDLPGSDEDIMLSMKCQQAAQLLPTLKQINTNYNIRTSYHRHLHDGLQRDAVTGWLLYASFYYVTEQYNVTLRLTEYILSMNLLDMVRLGKDYYSEADLNNYRHRVHSSMSLNAKMKTAVVDNVMYVRHSSLIPKELELEVEDTFFRIPPIIMSHCLRFLCYHHIGDTFNRQQALRHLRSPHVVYTNLVSNTFTLVGVCCEIAGYKDAAFHYYEDALQCDDCICSSAEKRKSRLLNI</sequence>
<feature type="region of interest" description="Disordered" evidence="1">
    <location>
        <begin position="175"/>
        <end position="206"/>
    </location>
</feature>
<keyword evidence="3" id="KW-1185">Reference proteome</keyword>
<gene>
    <name evidence="2" type="ORF">MGAL_10B030863</name>
</gene>
<feature type="compositionally biased region" description="Basic and acidic residues" evidence="1">
    <location>
        <begin position="91"/>
        <end position="118"/>
    </location>
</feature>
<proteinExistence type="predicted"/>
<feature type="region of interest" description="Disordered" evidence="1">
    <location>
        <begin position="25"/>
        <end position="124"/>
    </location>
</feature>
<comment type="caution">
    <text evidence="2">The sequence shown here is derived from an EMBL/GenBank/DDBJ whole genome shotgun (WGS) entry which is preliminary data.</text>
</comment>